<dbReference type="PROSITE" id="PS00854">
    <property type="entry name" value="PROTEASOME_BETA_1"/>
    <property type="match status" value="1"/>
</dbReference>
<sequence>MELDFLNPTPSRRATEMGNVHTEGFLDESFQVPVVKNPTTFLQDTFAQENAPKAIEFAHGTTTLGFVFQHGVVIAVDSRATRGAHIASQSVKKVIEINPYLLGTMAGGAADCAFWERRLGTIARLHELQNKERISVSAASKTLQNIMYSYRGYGLSIGTMIAGWDKTGPNLHYVDSDASRIKGKMFSVGSGSTYAYGILDSEYRYDLEVDEALELGRRAIWHATHRDAMSGGTINVYHVQEDGWRKISADDMNDLYWDKYRDQPKVPPPQH</sequence>
<dbReference type="Pfam" id="PF00227">
    <property type="entry name" value="Proteasome"/>
    <property type="match status" value="1"/>
</dbReference>
<keyword evidence="3" id="KW-0645">Protease</keyword>
<dbReference type="EMBL" id="HBKR01015754">
    <property type="protein sequence ID" value="CAE2303468.1"/>
    <property type="molecule type" value="Transcribed_RNA"/>
</dbReference>
<evidence type="ECO:0000256" key="6">
    <source>
        <dbReference type="ARBA" id="ARBA00022942"/>
    </source>
</evidence>
<dbReference type="CDD" id="cd03761">
    <property type="entry name" value="proteasome_beta_type_5"/>
    <property type="match status" value="1"/>
</dbReference>
<dbReference type="InterPro" id="IPR016050">
    <property type="entry name" value="Proteasome_bsu_CS"/>
</dbReference>
<dbReference type="PANTHER" id="PTHR32194:SF3">
    <property type="entry name" value="PROTEASOME SUBUNIT BETA"/>
    <property type="match status" value="1"/>
</dbReference>
<keyword evidence="5" id="KW-0378">Hydrolase</keyword>
<evidence type="ECO:0000256" key="2">
    <source>
        <dbReference type="ARBA" id="ARBA00022490"/>
    </source>
</evidence>
<dbReference type="AlphaFoldDB" id="A0A7S4NQP9"/>
<proteinExistence type="inferred from homology"/>
<evidence type="ECO:0000256" key="3">
    <source>
        <dbReference type="ARBA" id="ARBA00022670"/>
    </source>
</evidence>
<dbReference type="InterPro" id="IPR000243">
    <property type="entry name" value="Pept_T1A_subB"/>
</dbReference>
<dbReference type="PROSITE" id="PS51476">
    <property type="entry name" value="PROTEASOME_BETA_2"/>
    <property type="match status" value="1"/>
</dbReference>
<evidence type="ECO:0000256" key="5">
    <source>
        <dbReference type="ARBA" id="ARBA00022801"/>
    </source>
</evidence>
<gene>
    <name evidence="11" type="ORF">NAES01612_LOCUS10430</name>
</gene>
<evidence type="ECO:0000256" key="8">
    <source>
        <dbReference type="ARBA" id="ARBA00023242"/>
    </source>
</evidence>
<keyword evidence="2 10" id="KW-0963">Cytoplasm</keyword>
<comment type="function">
    <text evidence="10">Component of the proteasome, a multicatalytic proteinase complex which is characterized by its ability to cleave peptides with Arg, Phe, Tyr, Leu, and Glu adjacent to the leaving group at neutral or slightly basic pH. The proteasome has an ATP-dependent proteolytic activity.</text>
</comment>
<reference evidence="11" key="1">
    <citation type="submission" date="2021-01" db="EMBL/GenBank/DDBJ databases">
        <authorList>
            <person name="Corre E."/>
            <person name="Pelletier E."/>
            <person name="Niang G."/>
            <person name="Scheremetjew M."/>
            <person name="Finn R."/>
            <person name="Kale V."/>
            <person name="Holt S."/>
            <person name="Cochrane G."/>
            <person name="Meng A."/>
            <person name="Brown T."/>
            <person name="Cohen L."/>
        </authorList>
    </citation>
    <scope>NUCLEOTIDE SEQUENCE</scope>
    <source>
        <strain evidence="11">SoJaBio B1-5/56/2</strain>
    </source>
</reference>
<evidence type="ECO:0000256" key="7">
    <source>
        <dbReference type="ARBA" id="ARBA00023145"/>
    </source>
</evidence>
<comment type="similarity">
    <text evidence="10">Belongs to the peptidase T1B family.</text>
</comment>
<comment type="catalytic activity">
    <reaction evidence="1">
        <text>Cleavage of peptide bonds with very broad specificity.</text>
        <dbReference type="EC" id="3.4.25.1"/>
    </reaction>
</comment>
<dbReference type="GO" id="GO:0010498">
    <property type="term" value="P:proteasomal protein catabolic process"/>
    <property type="evidence" value="ECO:0007669"/>
    <property type="project" value="UniProtKB-ARBA"/>
</dbReference>
<dbReference type="InterPro" id="IPR001353">
    <property type="entry name" value="Proteasome_sua/b"/>
</dbReference>
<evidence type="ECO:0000256" key="1">
    <source>
        <dbReference type="ARBA" id="ARBA00001198"/>
    </source>
</evidence>
<dbReference type="InterPro" id="IPR023333">
    <property type="entry name" value="Proteasome_suB-type"/>
</dbReference>
<protein>
    <recommendedName>
        <fullName evidence="10">Proteasome subunit beta</fullName>
    </recommendedName>
</protein>
<keyword evidence="4" id="KW-0888">Threonine protease</keyword>
<dbReference type="PANTHER" id="PTHR32194">
    <property type="entry name" value="METALLOPROTEASE TLDD"/>
    <property type="match status" value="1"/>
</dbReference>
<dbReference type="GO" id="GO:0005839">
    <property type="term" value="C:proteasome core complex"/>
    <property type="evidence" value="ECO:0007669"/>
    <property type="project" value="InterPro"/>
</dbReference>
<dbReference type="Gene3D" id="3.60.20.10">
    <property type="entry name" value="Glutamine Phosphoribosylpyrophosphate, subunit 1, domain 1"/>
    <property type="match status" value="1"/>
</dbReference>
<evidence type="ECO:0000256" key="4">
    <source>
        <dbReference type="ARBA" id="ARBA00022698"/>
    </source>
</evidence>
<comment type="subcellular location">
    <subcellularLocation>
        <location evidence="10">Cytoplasm</location>
    </subcellularLocation>
    <subcellularLocation>
        <location evidence="10">Nucleus</location>
    </subcellularLocation>
</comment>
<accession>A0A7S4NQP9</accession>
<organism evidence="11">
    <name type="scientific">Paramoeba aestuarina</name>
    <dbReference type="NCBI Taxonomy" id="180227"/>
    <lineage>
        <taxon>Eukaryota</taxon>
        <taxon>Amoebozoa</taxon>
        <taxon>Discosea</taxon>
        <taxon>Flabellinia</taxon>
        <taxon>Dactylopodida</taxon>
        <taxon>Paramoebidae</taxon>
        <taxon>Paramoeba</taxon>
    </lineage>
</organism>
<evidence type="ECO:0000313" key="11">
    <source>
        <dbReference type="EMBL" id="CAE2303468.1"/>
    </source>
</evidence>
<keyword evidence="7" id="KW-0865">Zymogen</keyword>
<evidence type="ECO:0000256" key="9">
    <source>
        <dbReference type="PIRSR" id="PIRSR600243-1"/>
    </source>
</evidence>
<name>A0A7S4NQP9_9EUKA</name>
<comment type="subunit">
    <text evidence="10">Component of the proteasome complex.</text>
</comment>
<feature type="active site" description="Nucleophile" evidence="9">
    <location>
        <position position="61"/>
    </location>
</feature>
<dbReference type="SUPFAM" id="SSF56235">
    <property type="entry name" value="N-terminal nucleophile aminohydrolases (Ntn hydrolases)"/>
    <property type="match status" value="1"/>
</dbReference>
<dbReference type="FunFam" id="3.60.20.10:FF:000051">
    <property type="entry name" value="Proteasome subunit beta"/>
    <property type="match status" value="1"/>
</dbReference>
<dbReference type="InterPro" id="IPR029055">
    <property type="entry name" value="Ntn_hydrolases_N"/>
</dbReference>
<evidence type="ECO:0000256" key="10">
    <source>
        <dbReference type="RuleBase" id="RU004203"/>
    </source>
</evidence>
<dbReference type="GO" id="GO:0005634">
    <property type="term" value="C:nucleus"/>
    <property type="evidence" value="ECO:0007669"/>
    <property type="project" value="UniProtKB-SubCell"/>
</dbReference>
<dbReference type="PRINTS" id="PR00141">
    <property type="entry name" value="PROTEASOME"/>
</dbReference>
<keyword evidence="8 10" id="KW-0539">Nucleus</keyword>
<dbReference type="GO" id="GO:0004298">
    <property type="term" value="F:threonine-type endopeptidase activity"/>
    <property type="evidence" value="ECO:0007669"/>
    <property type="project" value="UniProtKB-KW"/>
</dbReference>
<keyword evidence="6 10" id="KW-0647">Proteasome</keyword>
<dbReference type="GO" id="GO:0005737">
    <property type="term" value="C:cytoplasm"/>
    <property type="evidence" value="ECO:0007669"/>
    <property type="project" value="UniProtKB-SubCell"/>
</dbReference>